<feature type="region of interest" description="Disordered" evidence="2">
    <location>
        <begin position="249"/>
        <end position="276"/>
    </location>
</feature>
<sequence>METKTFSSVDNHIGLVDKKAADGSIYRRISTFTTSFFVNSAMILFRFIVGRVFRENDEDIMDENVGRRMTAFSFKYQTQNLEDNLIMADEEEEMGETTDKDVCSFMEEAEKMAFHVRESLARFEEKMFDVEDTDMGFLYEEDFLKPPVESKLEEEDGNSDDYKGLILLSLNKERRKEDFLELKYRLYEEEKSNSLTSETNSMAEGEFRFISDSGFESDTESSSDCYSVNELVYDSDFDDFLLEKDFGEEEHDLGNRKQDQHKSSPLKISDDSDTDVQSHFETVMEGNSEETSAEKELTGKPESGLGLLIEYVEDSIDDEISSLKDGLARVDSFGEVHFVKDLDTEEVGKVADDKGLQVVRKKTEESEAPDLEEKMDELWEQEELIEQLMTELKKLRAAGHPTIPEESESPNGIKDFKPFRINLNSLRKDPFDELQHFYRSYRERMMELDILNDEKLYAMGFMQMKKPTHSFGVQGKLFSTVMSRFSKNFFCYKKFENAPSEKLIENLQRDLETVYVGQTCLSWEFLRWQYEKTHELLESDSRRSRQYNQAADEFQQFQVLIQRFTENEQFQGPRLQNYVKQRCAFHNLLQVPFMKEDCLKDNMENRESKNAVTGEMLKDIMEEAIAIFWEFVKAEKHKTPLLLKILIKKNVEVQDPSDHLLMEEIQSDLLKKEKKLKDLQRAGNCIVKRFKKPQEDRSNQDLFFTQIDLKLVSRALKMSRISSEQLRWCHKKLSKINFSPGKVHRDPSFLLFPC</sequence>
<evidence type="ECO:0000256" key="2">
    <source>
        <dbReference type="SAM" id="MobiDB-lite"/>
    </source>
</evidence>
<keyword evidence="4" id="KW-1185">Reference proteome</keyword>
<keyword evidence="1" id="KW-0175">Coiled coil</keyword>
<dbReference type="PANTHER" id="PTHR46741">
    <property type="entry name" value="OS09G0413600 PROTEIN"/>
    <property type="match status" value="1"/>
</dbReference>
<organism evidence="3 4">
    <name type="scientific">Platanthera guangdongensis</name>
    <dbReference type="NCBI Taxonomy" id="2320717"/>
    <lineage>
        <taxon>Eukaryota</taxon>
        <taxon>Viridiplantae</taxon>
        <taxon>Streptophyta</taxon>
        <taxon>Embryophyta</taxon>
        <taxon>Tracheophyta</taxon>
        <taxon>Spermatophyta</taxon>
        <taxon>Magnoliopsida</taxon>
        <taxon>Liliopsida</taxon>
        <taxon>Asparagales</taxon>
        <taxon>Orchidaceae</taxon>
        <taxon>Orchidoideae</taxon>
        <taxon>Orchideae</taxon>
        <taxon>Orchidinae</taxon>
        <taxon>Platanthera</taxon>
    </lineage>
</organism>
<dbReference type="Proteomes" id="UP001412067">
    <property type="component" value="Unassembled WGS sequence"/>
</dbReference>
<dbReference type="PANTHER" id="PTHR46741:SF2">
    <property type="entry name" value="RIBOSOMAL PROTEIN L34AE"/>
    <property type="match status" value="1"/>
</dbReference>
<reference evidence="3 4" key="1">
    <citation type="journal article" date="2022" name="Nat. Plants">
        <title>Genomes of leafy and leafless Platanthera orchids illuminate the evolution of mycoheterotrophy.</title>
        <authorList>
            <person name="Li M.H."/>
            <person name="Liu K.W."/>
            <person name="Li Z."/>
            <person name="Lu H.C."/>
            <person name="Ye Q.L."/>
            <person name="Zhang D."/>
            <person name="Wang J.Y."/>
            <person name="Li Y.F."/>
            <person name="Zhong Z.M."/>
            <person name="Liu X."/>
            <person name="Yu X."/>
            <person name="Liu D.K."/>
            <person name="Tu X.D."/>
            <person name="Liu B."/>
            <person name="Hao Y."/>
            <person name="Liao X.Y."/>
            <person name="Jiang Y.T."/>
            <person name="Sun W.H."/>
            <person name="Chen J."/>
            <person name="Chen Y.Q."/>
            <person name="Ai Y."/>
            <person name="Zhai J.W."/>
            <person name="Wu S.S."/>
            <person name="Zhou Z."/>
            <person name="Hsiao Y.Y."/>
            <person name="Wu W.L."/>
            <person name="Chen Y.Y."/>
            <person name="Lin Y.F."/>
            <person name="Hsu J.L."/>
            <person name="Li C.Y."/>
            <person name="Wang Z.W."/>
            <person name="Zhao X."/>
            <person name="Zhong W.Y."/>
            <person name="Ma X.K."/>
            <person name="Ma L."/>
            <person name="Huang J."/>
            <person name="Chen G.Z."/>
            <person name="Huang M.Z."/>
            <person name="Huang L."/>
            <person name="Peng D.H."/>
            <person name="Luo Y.B."/>
            <person name="Zou S.Q."/>
            <person name="Chen S.P."/>
            <person name="Lan S."/>
            <person name="Tsai W.C."/>
            <person name="Van de Peer Y."/>
            <person name="Liu Z.J."/>
        </authorList>
    </citation>
    <scope>NUCLEOTIDE SEQUENCE [LARGE SCALE GENOMIC DNA]</scope>
    <source>
        <strain evidence="3">Lor288</strain>
    </source>
</reference>
<comment type="caution">
    <text evidence="3">The sequence shown here is derived from an EMBL/GenBank/DDBJ whole genome shotgun (WGS) entry which is preliminary data.</text>
</comment>
<dbReference type="InterPro" id="IPR012870">
    <property type="entry name" value="DUF1666"/>
</dbReference>
<gene>
    <name evidence="3" type="ORF">KSP40_PGU016410</name>
</gene>
<feature type="coiled-coil region" evidence="1">
    <location>
        <begin position="371"/>
        <end position="398"/>
    </location>
</feature>
<dbReference type="EMBL" id="JBBWWR010000016">
    <property type="protein sequence ID" value="KAK8947630.1"/>
    <property type="molecule type" value="Genomic_DNA"/>
</dbReference>
<evidence type="ECO:0008006" key="5">
    <source>
        <dbReference type="Google" id="ProtNLM"/>
    </source>
</evidence>
<evidence type="ECO:0000313" key="4">
    <source>
        <dbReference type="Proteomes" id="UP001412067"/>
    </source>
</evidence>
<name>A0ABR2LQH0_9ASPA</name>
<evidence type="ECO:0000313" key="3">
    <source>
        <dbReference type="EMBL" id="KAK8947630.1"/>
    </source>
</evidence>
<dbReference type="Pfam" id="PF07891">
    <property type="entry name" value="DUF1666"/>
    <property type="match status" value="1"/>
</dbReference>
<feature type="compositionally biased region" description="Basic and acidic residues" evidence="2">
    <location>
        <begin position="252"/>
        <end position="262"/>
    </location>
</feature>
<evidence type="ECO:0000256" key="1">
    <source>
        <dbReference type="SAM" id="Coils"/>
    </source>
</evidence>
<protein>
    <recommendedName>
        <fullName evidence="5">Ribosomal protein L34Ae</fullName>
    </recommendedName>
</protein>
<proteinExistence type="predicted"/>
<accession>A0ABR2LQH0</accession>